<evidence type="ECO:0000259" key="7">
    <source>
        <dbReference type="Pfam" id="PF01974"/>
    </source>
</evidence>
<feature type="domain" description="tRNA intron endonuclease catalytic" evidence="7">
    <location>
        <begin position="210"/>
        <end position="275"/>
    </location>
</feature>
<feature type="active site" evidence="6">
    <location>
        <position position="239"/>
    </location>
</feature>
<proteinExistence type="inferred from homology"/>
<dbReference type="STRING" id="1081109.A0A166VGZ2"/>
<keyword evidence="3 5" id="KW-0456">Lyase</keyword>
<dbReference type="InterPro" id="IPR036167">
    <property type="entry name" value="tRNA_intron_Endo_cat-like_sf"/>
</dbReference>
<name>A0A166VGZ2_9HYPO</name>
<dbReference type="OrthoDB" id="48041at2759"/>
<dbReference type="InterPro" id="IPR011856">
    <property type="entry name" value="tRNA_endonuc-like_dom_sf"/>
</dbReference>
<dbReference type="InterPro" id="IPR059049">
    <property type="entry name" value="TSEN34_N"/>
</dbReference>
<dbReference type="AlphaFoldDB" id="A0A166VGZ2"/>
<evidence type="ECO:0000256" key="1">
    <source>
        <dbReference type="ARBA" id="ARBA00008078"/>
    </source>
</evidence>
<evidence type="ECO:0000259" key="8">
    <source>
        <dbReference type="Pfam" id="PF26577"/>
    </source>
</evidence>
<dbReference type="Pfam" id="PF26577">
    <property type="entry name" value="TSEN34_N"/>
    <property type="match status" value="1"/>
</dbReference>
<dbReference type="GO" id="GO:0003676">
    <property type="term" value="F:nucleic acid binding"/>
    <property type="evidence" value="ECO:0007669"/>
    <property type="project" value="InterPro"/>
</dbReference>
<dbReference type="PIRSF" id="PIRSF017250">
    <property type="entry name" value="tRNA_splic_SEN34"/>
    <property type="match status" value="1"/>
</dbReference>
<dbReference type="SUPFAM" id="SSF53032">
    <property type="entry name" value="tRNA-intron endonuclease catalytic domain-like"/>
    <property type="match status" value="1"/>
</dbReference>
<evidence type="ECO:0000256" key="2">
    <source>
        <dbReference type="ARBA" id="ARBA00022694"/>
    </source>
</evidence>
<dbReference type="CDD" id="cd22363">
    <property type="entry name" value="tRNA-intron_lyase_C"/>
    <property type="match status" value="1"/>
</dbReference>
<dbReference type="Gene3D" id="3.40.1350.10">
    <property type="match status" value="1"/>
</dbReference>
<organism evidence="9 10">
    <name type="scientific">Moelleriella libera RCEF 2490</name>
    <dbReference type="NCBI Taxonomy" id="1081109"/>
    <lineage>
        <taxon>Eukaryota</taxon>
        <taxon>Fungi</taxon>
        <taxon>Dikarya</taxon>
        <taxon>Ascomycota</taxon>
        <taxon>Pezizomycotina</taxon>
        <taxon>Sordariomycetes</taxon>
        <taxon>Hypocreomycetidae</taxon>
        <taxon>Hypocreales</taxon>
        <taxon>Clavicipitaceae</taxon>
        <taxon>Moelleriella</taxon>
    </lineage>
</organism>
<keyword evidence="9" id="KW-0378">Hydrolase</keyword>
<dbReference type="FunFam" id="3.40.1350.10:FF:000008">
    <property type="entry name" value="tRNA-splicing endonuclease subunit Sen34"/>
    <property type="match status" value="1"/>
</dbReference>
<sequence length="296" mass="32046">MAAHTTQLATDPGIIRISEIAGRYLVFDAYAVSQLRRRENTNGTLIGTTPQQPTQNVFLGLPLELRPEEALALLRRNSAVVVDDVATHQSALGSTDKKLRRPYLESLRPGIRPGLKAARNTAYPLQRSSEQVAVPLDLGEERISETAVAVNNPAEDVTGSAFGESLCGRDVVADAKSWAVTPASSSALFPFQGAAKVIENTCPYGALCRFLQSKGNFMTPGLRFGAQYSVYPGDPLRFHAHFMANEYAWDEPIPMLDLVAGGRLATAVKKAFLVGGHQSDPCLSTVRTFSLEWAAM</sequence>
<dbReference type="PANTHER" id="PTHR13070">
    <property type="entry name" value="TRNA-SPLICING ENDONUCLEASE SUBUNIT SEN34-RELATED"/>
    <property type="match status" value="1"/>
</dbReference>
<accession>A0A166VGZ2</accession>
<dbReference type="Pfam" id="PF01974">
    <property type="entry name" value="tRNA_int_endo"/>
    <property type="match status" value="1"/>
</dbReference>
<evidence type="ECO:0000256" key="6">
    <source>
        <dbReference type="PIRSR" id="PIRSR017250-50"/>
    </source>
</evidence>
<dbReference type="PANTHER" id="PTHR13070:SF0">
    <property type="entry name" value="TRNA-SPLICING ENDONUCLEASE SUBUNIT SEN34"/>
    <property type="match status" value="1"/>
</dbReference>
<feature type="active site" evidence="6">
    <location>
        <position position="270"/>
    </location>
</feature>
<keyword evidence="10" id="KW-1185">Reference proteome</keyword>
<gene>
    <name evidence="9" type="ORF">AAL_01118</name>
</gene>
<feature type="active site" evidence="6">
    <location>
        <position position="231"/>
    </location>
</feature>
<dbReference type="GO" id="GO:0000379">
    <property type="term" value="P:tRNA-type intron splice site recognition and cleavage"/>
    <property type="evidence" value="ECO:0007669"/>
    <property type="project" value="UniProtKB-UniRule"/>
</dbReference>
<dbReference type="InterPro" id="IPR016690">
    <property type="entry name" value="TSEN34"/>
</dbReference>
<evidence type="ECO:0000256" key="3">
    <source>
        <dbReference type="ARBA" id="ARBA00023239"/>
    </source>
</evidence>
<evidence type="ECO:0000256" key="5">
    <source>
        <dbReference type="PIRNR" id="PIRNR017250"/>
    </source>
</evidence>
<dbReference type="Proteomes" id="UP000078544">
    <property type="component" value="Unassembled WGS sequence"/>
</dbReference>
<evidence type="ECO:0000313" key="9">
    <source>
        <dbReference type="EMBL" id="OAA33653.1"/>
    </source>
</evidence>
<dbReference type="EMBL" id="AZGY01000001">
    <property type="protein sequence ID" value="OAA33653.1"/>
    <property type="molecule type" value="Genomic_DNA"/>
</dbReference>
<evidence type="ECO:0000313" key="10">
    <source>
        <dbReference type="Proteomes" id="UP000078544"/>
    </source>
</evidence>
<protein>
    <recommendedName>
        <fullName evidence="5">tRNA-splicing endonuclease subunit Sen34</fullName>
        <ecNumber evidence="5">4.6.1.16</ecNumber>
    </recommendedName>
</protein>
<feature type="domain" description="TSEN34 N-terminal" evidence="8">
    <location>
        <begin position="15"/>
        <end position="84"/>
    </location>
</feature>
<dbReference type="EC" id="4.6.1.16" evidence="5"/>
<dbReference type="GO" id="GO:0000214">
    <property type="term" value="C:tRNA-intron endonuclease complex"/>
    <property type="evidence" value="ECO:0007669"/>
    <property type="project" value="UniProtKB-UniRule"/>
</dbReference>
<comment type="function">
    <text evidence="4">Constitutes one of the two catalytic subunit of the tRNA-splicing endonuclease complex, a complex responsible for identification and cleavage of the splice sites in pre-tRNA. It cleaves pre-tRNA at the 5'- and 3'-splice sites to release the intron. The products are an intron and two tRNA half-molecules bearing 2',3'-cyclic phosphate and 5'-OH termini. There are no conserved sequences at the splice sites, but the intron is invariably located at the same site in the gene, placing the splice sites an invariant distance from the constant structural features of the tRNA body. It probably carries the active site for 3'-splice site cleavage.</text>
</comment>
<keyword evidence="9" id="KW-0540">Nuclease</keyword>
<comment type="similarity">
    <text evidence="1 5">Belongs to the tRNA-intron endonuclease family.</text>
</comment>
<evidence type="ECO:0000256" key="4">
    <source>
        <dbReference type="ARBA" id="ARBA00059865"/>
    </source>
</evidence>
<keyword evidence="2 5" id="KW-0819">tRNA processing</keyword>
<keyword evidence="9" id="KW-0255">Endonuclease</keyword>
<dbReference type="GO" id="GO:0000213">
    <property type="term" value="F:tRNA-intron lyase activity"/>
    <property type="evidence" value="ECO:0007669"/>
    <property type="project" value="UniProtKB-UniRule"/>
</dbReference>
<comment type="caution">
    <text evidence="9">The sequence shown here is derived from an EMBL/GenBank/DDBJ whole genome shotgun (WGS) entry which is preliminary data.</text>
</comment>
<dbReference type="InterPro" id="IPR006677">
    <property type="entry name" value="tRNA_intron_Endonuc_cat-like"/>
</dbReference>
<reference evidence="9 10" key="1">
    <citation type="journal article" date="2016" name="Genome Biol. Evol.">
        <title>Divergent and convergent evolution of fungal pathogenicity.</title>
        <authorList>
            <person name="Shang Y."/>
            <person name="Xiao G."/>
            <person name="Zheng P."/>
            <person name="Cen K."/>
            <person name="Zhan S."/>
            <person name="Wang C."/>
        </authorList>
    </citation>
    <scope>NUCLEOTIDE SEQUENCE [LARGE SCALE GENOMIC DNA]</scope>
    <source>
        <strain evidence="9 10">RCEF 2490</strain>
    </source>
</reference>